<dbReference type="InterPro" id="IPR005137">
    <property type="entry name" value="BtpA"/>
</dbReference>
<name>A0ABU3NQC5_9CHLR</name>
<evidence type="ECO:0000256" key="1">
    <source>
        <dbReference type="ARBA" id="ARBA00006007"/>
    </source>
</evidence>
<organism evidence="2 3">
    <name type="scientific">Thermanaerothrix solaris</name>
    <dbReference type="NCBI Taxonomy" id="3058434"/>
    <lineage>
        <taxon>Bacteria</taxon>
        <taxon>Bacillati</taxon>
        <taxon>Chloroflexota</taxon>
        <taxon>Anaerolineae</taxon>
        <taxon>Anaerolineales</taxon>
        <taxon>Anaerolineaceae</taxon>
        <taxon>Thermanaerothrix</taxon>
    </lineage>
</organism>
<dbReference type="RefSeq" id="WP_315624892.1">
    <property type="nucleotide sequence ID" value="NZ_JAUHMF010000001.1"/>
</dbReference>
<evidence type="ECO:0000313" key="3">
    <source>
        <dbReference type="Proteomes" id="UP001254165"/>
    </source>
</evidence>
<proteinExistence type="inferred from homology"/>
<evidence type="ECO:0000313" key="2">
    <source>
        <dbReference type="EMBL" id="MDT8898247.1"/>
    </source>
</evidence>
<accession>A0ABU3NQC5</accession>
<comment type="similarity">
    <text evidence="1">Belongs to the BtpA family.</text>
</comment>
<sequence>MESWIRELFGVSKPIIGMCHLRALPGDPQYDPAKGLDWVYECALADVQALQTGGVDAILFSNEFSLPYLTQVEAVTVACMAAVIAQLKPHVHVPFGVNVLWDARASLDLAVATGAQFVREVFTGVYGSDFGLWNTNPGAVIRHQHRIGAQHVRLFFNIVPESAAYLGQRHIADIARSTVFNTRPDALCVSGLTAGSGVSTQTLKIVKEAVPNTPVFANTGVNLENVAEQLAVADGAVIGSAFKVDGYTWNAVDVERVKAIMNKVRMIRPA</sequence>
<dbReference type="Proteomes" id="UP001254165">
    <property type="component" value="Unassembled WGS sequence"/>
</dbReference>
<dbReference type="Pfam" id="PF03437">
    <property type="entry name" value="BtpA"/>
    <property type="match status" value="1"/>
</dbReference>
<protein>
    <submittedName>
        <fullName evidence="2">BtpA/SgcQ family protein</fullName>
    </submittedName>
</protein>
<dbReference type="PANTHER" id="PTHR21381:SF3">
    <property type="entry name" value="SGC REGION PROTEIN SGCQ-RELATED"/>
    <property type="match status" value="1"/>
</dbReference>
<dbReference type="SUPFAM" id="SSF51366">
    <property type="entry name" value="Ribulose-phoshate binding barrel"/>
    <property type="match status" value="1"/>
</dbReference>
<dbReference type="EMBL" id="JAUHMF010000001">
    <property type="protein sequence ID" value="MDT8898247.1"/>
    <property type="molecule type" value="Genomic_DNA"/>
</dbReference>
<keyword evidence="3" id="KW-1185">Reference proteome</keyword>
<gene>
    <name evidence="2" type="ORF">QYE77_08195</name>
</gene>
<dbReference type="NCBIfam" id="TIGR00259">
    <property type="entry name" value="thylakoid_BtpA"/>
    <property type="match status" value="1"/>
</dbReference>
<comment type="caution">
    <text evidence="2">The sequence shown here is derived from an EMBL/GenBank/DDBJ whole genome shotgun (WGS) entry which is preliminary data.</text>
</comment>
<dbReference type="PANTHER" id="PTHR21381">
    <property type="entry name" value="ZGC:162297"/>
    <property type="match status" value="1"/>
</dbReference>
<reference evidence="2 3" key="1">
    <citation type="submission" date="2023-07" db="EMBL/GenBank/DDBJ databases">
        <title>Novel species of Thermanaerothrix with wide hydrolytic capabilities.</title>
        <authorList>
            <person name="Zayulina K.S."/>
            <person name="Podosokorskaya O.A."/>
            <person name="Elcheninov A.G."/>
        </authorList>
    </citation>
    <scope>NUCLEOTIDE SEQUENCE [LARGE SCALE GENOMIC DNA]</scope>
    <source>
        <strain evidence="2 3">4228-RoL</strain>
    </source>
</reference>
<dbReference type="InterPro" id="IPR011060">
    <property type="entry name" value="RibuloseP-bd_barrel"/>
</dbReference>
<dbReference type="PIRSF" id="PIRSF005956">
    <property type="entry name" value="BtpA"/>
    <property type="match status" value="1"/>
</dbReference>